<accession>H1KZR5</accession>
<dbReference type="GO" id="GO:0080120">
    <property type="term" value="P:CAAX-box protein maturation"/>
    <property type="evidence" value="ECO:0007669"/>
    <property type="project" value="UniProtKB-ARBA"/>
</dbReference>
<feature type="domain" description="CAAX prenyl protease 2/Lysostaphin resistance protein A-like" evidence="2">
    <location>
        <begin position="129"/>
        <end position="210"/>
    </location>
</feature>
<protein>
    <submittedName>
        <fullName evidence="3">Abortive infection protein</fullName>
    </submittedName>
</protein>
<gene>
    <name evidence="3" type="ORF">MetfoDRAFT_1288</name>
</gene>
<name>H1KZR5_9EURY</name>
<feature type="transmembrane region" description="Helical" evidence="1">
    <location>
        <begin position="6"/>
        <end position="24"/>
    </location>
</feature>
<evidence type="ECO:0000259" key="2">
    <source>
        <dbReference type="Pfam" id="PF02517"/>
    </source>
</evidence>
<reference evidence="3 4" key="1">
    <citation type="submission" date="2011-09" db="EMBL/GenBank/DDBJ databases">
        <title>The draft genome of Methanotorris formicicus Mc-S-70.</title>
        <authorList>
            <consortium name="US DOE Joint Genome Institute (JGI-PGF)"/>
            <person name="Lucas S."/>
            <person name="Han J."/>
            <person name="Lapidus A."/>
            <person name="Cheng J.-F."/>
            <person name="Goodwin L."/>
            <person name="Pitluck S."/>
            <person name="Peters L."/>
            <person name="Land M.L."/>
            <person name="Hauser L."/>
            <person name="Sieprawska-Lupa M."/>
            <person name="Takai K."/>
            <person name="Miyazaki J."/>
            <person name="Whitman W."/>
            <person name="Woyke T.J."/>
        </authorList>
    </citation>
    <scope>NUCLEOTIDE SEQUENCE [LARGE SCALE GENOMIC DNA]</scope>
    <source>
        <strain evidence="3 4">Mc-S-70</strain>
    </source>
</reference>
<dbReference type="GO" id="GO:0004175">
    <property type="term" value="F:endopeptidase activity"/>
    <property type="evidence" value="ECO:0007669"/>
    <property type="project" value="UniProtKB-ARBA"/>
</dbReference>
<organism evidence="3 4">
    <name type="scientific">Methanotorris formicicus Mc-S-70</name>
    <dbReference type="NCBI Taxonomy" id="647171"/>
    <lineage>
        <taxon>Archaea</taxon>
        <taxon>Methanobacteriati</taxon>
        <taxon>Methanobacteriota</taxon>
        <taxon>Methanomada group</taxon>
        <taxon>Methanococci</taxon>
        <taxon>Methanococcales</taxon>
        <taxon>Methanocaldococcaceae</taxon>
        <taxon>Methanotorris</taxon>
    </lineage>
</organism>
<keyword evidence="1" id="KW-0812">Transmembrane</keyword>
<comment type="caution">
    <text evidence="3">The sequence shown here is derived from an EMBL/GenBank/DDBJ whole genome shotgun (WGS) entry which is preliminary data.</text>
</comment>
<dbReference type="OrthoDB" id="275779at2157"/>
<dbReference type="PATRIC" id="fig|647171.4.peg.1264"/>
<feature type="transmembrane region" description="Helical" evidence="1">
    <location>
        <begin position="172"/>
        <end position="191"/>
    </location>
</feature>
<proteinExistence type="predicted"/>
<evidence type="ECO:0000256" key="1">
    <source>
        <dbReference type="SAM" id="Phobius"/>
    </source>
</evidence>
<keyword evidence="1" id="KW-1133">Transmembrane helix</keyword>
<evidence type="ECO:0000313" key="4">
    <source>
        <dbReference type="Proteomes" id="UP000003706"/>
    </source>
</evidence>
<dbReference type="AlphaFoldDB" id="H1KZR5"/>
<dbReference type="RefSeq" id="WP_007044719.1">
    <property type="nucleotide sequence ID" value="NZ_AGJL01000032.1"/>
</dbReference>
<feature type="transmembrane region" description="Helical" evidence="1">
    <location>
        <begin position="67"/>
        <end position="84"/>
    </location>
</feature>
<keyword evidence="4" id="KW-1185">Reference proteome</keyword>
<feature type="transmembrane region" description="Helical" evidence="1">
    <location>
        <begin position="31"/>
        <end position="47"/>
    </location>
</feature>
<dbReference type="Proteomes" id="UP000003706">
    <property type="component" value="Unassembled WGS sequence"/>
</dbReference>
<sequence>MLAKVLPIIFLTYGGKLIVILGYFNFLKESILQIFMMLYAFVGVGFGTRRSFSECIERLDLKKPNLVYVLIGVLIIYFVDYFIWKIPYFLSYFLLQTSPELGRAALNYTITENSNVVHVIENIRVNIPSFFGVVMLCVIVGVGEELMFRGALQPRFGNLWTSLLFASLHYQYLSFITLVDVFLISYILGIIKNKSNTSTTILIHAIYDLICLI</sequence>
<dbReference type="STRING" id="647171.MetfoDRAFT_1288"/>
<evidence type="ECO:0000313" key="3">
    <source>
        <dbReference type="EMBL" id="EHP85612.1"/>
    </source>
</evidence>
<dbReference type="Pfam" id="PF02517">
    <property type="entry name" value="Rce1-like"/>
    <property type="match status" value="1"/>
</dbReference>
<dbReference type="InterPro" id="IPR003675">
    <property type="entry name" value="Rce1/LyrA-like_dom"/>
</dbReference>
<keyword evidence="1" id="KW-0472">Membrane</keyword>
<dbReference type="EMBL" id="AGJL01000032">
    <property type="protein sequence ID" value="EHP85612.1"/>
    <property type="molecule type" value="Genomic_DNA"/>
</dbReference>